<protein>
    <submittedName>
        <fullName evidence="1">CLUMA_CG016840, isoform A</fullName>
    </submittedName>
</protein>
<evidence type="ECO:0000313" key="2">
    <source>
        <dbReference type="Proteomes" id="UP000183832"/>
    </source>
</evidence>
<name>A0A1J1ITC8_9DIPT</name>
<keyword evidence="2" id="KW-1185">Reference proteome</keyword>
<organism evidence="1 2">
    <name type="scientific">Clunio marinus</name>
    <dbReference type="NCBI Taxonomy" id="568069"/>
    <lineage>
        <taxon>Eukaryota</taxon>
        <taxon>Metazoa</taxon>
        <taxon>Ecdysozoa</taxon>
        <taxon>Arthropoda</taxon>
        <taxon>Hexapoda</taxon>
        <taxon>Insecta</taxon>
        <taxon>Pterygota</taxon>
        <taxon>Neoptera</taxon>
        <taxon>Endopterygota</taxon>
        <taxon>Diptera</taxon>
        <taxon>Nematocera</taxon>
        <taxon>Chironomoidea</taxon>
        <taxon>Chironomidae</taxon>
        <taxon>Clunio</taxon>
    </lineage>
</organism>
<reference evidence="1 2" key="1">
    <citation type="submission" date="2015-04" db="EMBL/GenBank/DDBJ databases">
        <authorList>
            <person name="Syromyatnikov M.Y."/>
            <person name="Popov V.N."/>
        </authorList>
    </citation>
    <scope>NUCLEOTIDE SEQUENCE [LARGE SCALE GENOMIC DNA]</scope>
</reference>
<accession>A0A1J1ITC8</accession>
<dbReference type="EMBL" id="CVRI01000059">
    <property type="protein sequence ID" value="CRL03493.1"/>
    <property type="molecule type" value="Genomic_DNA"/>
</dbReference>
<dbReference type="Proteomes" id="UP000183832">
    <property type="component" value="Unassembled WGS sequence"/>
</dbReference>
<gene>
    <name evidence="1" type="ORF">CLUMA_CG016840</name>
</gene>
<dbReference type="AlphaFoldDB" id="A0A1J1ITC8"/>
<sequence length="121" mass="14184">MISLLTYLLSGKILSYSFYCHFHSHWIHQKKRASGRRKQQELRSRKLIKNVPAFANCVLKKSMANYLDDKFPLHPLPSTIESNRNQFNSIQRIQQRGRNFPIETQIDANSPSKELLKQSLN</sequence>
<proteinExistence type="predicted"/>
<evidence type="ECO:0000313" key="1">
    <source>
        <dbReference type="EMBL" id="CRL03493.1"/>
    </source>
</evidence>